<dbReference type="RefSeq" id="XP_010761593.1">
    <property type="nucleotide sequence ID" value="XM_010763291.1"/>
</dbReference>
<proteinExistence type="inferred from homology"/>
<dbReference type="KEGG" id="pbn:PADG_12002"/>
<dbReference type="GeneID" id="22587899"/>
<dbReference type="GO" id="GO:0008380">
    <property type="term" value="P:RNA splicing"/>
    <property type="evidence" value="ECO:0007669"/>
    <property type="project" value="UniProtKB-KW"/>
</dbReference>
<protein>
    <recommendedName>
        <fullName evidence="4">Protein SQS1</fullName>
    </recommendedName>
</protein>
<reference evidence="12 13" key="1">
    <citation type="journal article" date="2011" name="PLoS Genet.">
        <title>Comparative genomic analysis of human fungal pathogens causing paracoccidioidomycosis.</title>
        <authorList>
            <person name="Desjardins C.A."/>
            <person name="Champion M.D."/>
            <person name="Holder J.W."/>
            <person name="Muszewska A."/>
            <person name="Goldberg J."/>
            <person name="Bailao A.M."/>
            <person name="Brigido M.M."/>
            <person name="Ferreira M.E."/>
            <person name="Garcia A.M."/>
            <person name="Grynberg M."/>
            <person name="Gujja S."/>
            <person name="Heiman D.I."/>
            <person name="Henn M.R."/>
            <person name="Kodira C.D."/>
            <person name="Leon-Narvaez H."/>
            <person name="Longo L.V."/>
            <person name="Ma L.J."/>
            <person name="Malavazi I."/>
            <person name="Matsuo A.L."/>
            <person name="Morais F.V."/>
            <person name="Pereira M."/>
            <person name="Rodriguez-Brito S."/>
            <person name="Sakthikumar S."/>
            <person name="Salem-Izacc S.M."/>
            <person name="Sykes S.M."/>
            <person name="Teixeira M.M."/>
            <person name="Vallejo M.C."/>
            <person name="Walter M.E."/>
            <person name="Yandava C."/>
            <person name="Young S."/>
            <person name="Zeng Q."/>
            <person name="Zucker J."/>
            <person name="Felipe M.S."/>
            <person name="Goldman G.H."/>
            <person name="Haas B.J."/>
            <person name="McEwen J.G."/>
            <person name="Nino-Vega G."/>
            <person name="Puccia R."/>
            <person name="San-Blas G."/>
            <person name="Soares C.M."/>
            <person name="Birren B.W."/>
            <person name="Cuomo C.A."/>
        </authorList>
    </citation>
    <scope>NUCLEOTIDE SEQUENCE [LARGE SCALE GENOMIC DNA]</scope>
    <source>
        <strain evidence="12 13">Pb18</strain>
    </source>
</reference>
<feature type="domain" description="G-patch" evidence="10">
    <location>
        <begin position="758"/>
        <end position="799"/>
    </location>
</feature>
<feature type="compositionally biased region" description="Basic and acidic residues" evidence="9">
    <location>
        <begin position="176"/>
        <end position="191"/>
    </location>
</feature>
<organism evidence="12 13">
    <name type="scientific">Paracoccidioides brasiliensis (strain Pb18)</name>
    <dbReference type="NCBI Taxonomy" id="502780"/>
    <lineage>
        <taxon>Eukaryota</taxon>
        <taxon>Fungi</taxon>
        <taxon>Dikarya</taxon>
        <taxon>Ascomycota</taxon>
        <taxon>Pezizomycotina</taxon>
        <taxon>Eurotiomycetes</taxon>
        <taxon>Eurotiomycetidae</taxon>
        <taxon>Onygenales</taxon>
        <taxon>Ajellomycetaceae</taxon>
        <taxon>Paracoccidioides</taxon>
    </lineage>
</organism>
<dbReference type="GO" id="GO:0003676">
    <property type="term" value="F:nucleic acid binding"/>
    <property type="evidence" value="ECO:0007669"/>
    <property type="project" value="UniProtKB-UniRule"/>
</dbReference>
<dbReference type="Pfam" id="PF01585">
    <property type="entry name" value="G-patch"/>
    <property type="match status" value="1"/>
</dbReference>
<evidence type="ECO:0000256" key="9">
    <source>
        <dbReference type="SAM" id="MobiDB-lite"/>
    </source>
</evidence>
<dbReference type="PROSITE" id="PS50174">
    <property type="entry name" value="G_PATCH"/>
    <property type="match status" value="1"/>
</dbReference>
<dbReference type="Proteomes" id="UP000001628">
    <property type="component" value="Unassembled WGS sequence"/>
</dbReference>
<accession>A0A0A0HU69</accession>
<evidence type="ECO:0000256" key="6">
    <source>
        <dbReference type="ARBA" id="ARBA00022664"/>
    </source>
</evidence>
<evidence type="ECO:0000256" key="5">
    <source>
        <dbReference type="ARBA" id="ARBA00022490"/>
    </source>
</evidence>
<evidence type="ECO:0000313" key="12">
    <source>
        <dbReference type="EMBL" id="KGM91863.1"/>
    </source>
</evidence>
<evidence type="ECO:0000259" key="10">
    <source>
        <dbReference type="PROSITE" id="PS50174"/>
    </source>
</evidence>
<dbReference type="InterPro" id="IPR004875">
    <property type="entry name" value="DDE_SF_endonuclease_dom"/>
</dbReference>
<dbReference type="InterPro" id="IPR001374">
    <property type="entry name" value="R3H_dom"/>
</dbReference>
<dbReference type="InterPro" id="IPR051189">
    <property type="entry name" value="Splicing_assoc_domain"/>
</dbReference>
<evidence type="ECO:0000256" key="8">
    <source>
        <dbReference type="ARBA" id="ARBA00023242"/>
    </source>
</evidence>
<dbReference type="SMART" id="SM00393">
    <property type="entry name" value="R3H"/>
    <property type="match status" value="1"/>
</dbReference>
<dbReference type="PANTHER" id="PTHR14195">
    <property type="entry name" value="G PATCH DOMAIN CONTAINING PROTEIN 2"/>
    <property type="match status" value="1"/>
</dbReference>
<evidence type="ECO:0000259" key="11">
    <source>
        <dbReference type="PROSITE" id="PS51061"/>
    </source>
</evidence>
<dbReference type="Pfam" id="PF03184">
    <property type="entry name" value="DDE_1"/>
    <property type="match status" value="1"/>
</dbReference>
<dbReference type="InterPro" id="IPR034082">
    <property type="entry name" value="R3H_G-patch"/>
</dbReference>
<comment type="subcellular location">
    <subcellularLocation>
        <location evidence="2">Cytoplasm</location>
    </subcellularLocation>
    <subcellularLocation>
        <location evidence="1">Nucleus</location>
    </subcellularLocation>
</comment>
<keyword evidence="8" id="KW-0539">Nucleus</keyword>
<dbReference type="InterPro" id="IPR000467">
    <property type="entry name" value="G_patch_dom"/>
</dbReference>
<dbReference type="AlphaFoldDB" id="A0A0A0HU69"/>
<dbReference type="Pfam" id="PF01424">
    <property type="entry name" value="R3H"/>
    <property type="match status" value="1"/>
</dbReference>
<evidence type="ECO:0000256" key="3">
    <source>
        <dbReference type="ARBA" id="ARBA00010306"/>
    </source>
</evidence>
<keyword evidence="13" id="KW-1185">Reference proteome</keyword>
<dbReference type="InParanoid" id="A0A0A0HU69"/>
<evidence type="ECO:0000256" key="4">
    <source>
        <dbReference type="ARBA" id="ARBA00018964"/>
    </source>
</evidence>
<keyword evidence="5" id="KW-0963">Cytoplasm</keyword>
<evidence type="ECO:0000256" key="2">
    <source>
        <dbReference type="ARBA" id="ARBA00004496"/>
    </source>
</evidence>
<feature type="region of interest" description="Disordered" evidence="9">
    <location>
        <begin position="94"/>
        <end position="271"/>
    </location>
</feature>
<dbReference type="HOGENOM" id="CLU_007254_1_1_1"/>
<dbReference type="InterPro" id="IPR036867">
    <property type="entry name" value="R3H_dom_sf"/>
</dbReference>
<keyword evidence="6" id="KW-0507">mRNA processing</keyword>
<feature type="region of interest" description="Disordered" evidence="9">
    <location>
        <begin position="1"/>
        <end position="61"/>
    </location>
</feature>
<gene>
    <name evidence="12" type="ORF">PADG_12002</name>
</gene>
<evidence type="ECO:0000256" key="7">
    <source>
        <dbReference type="ARBA" id="ARBA00023187"/>
    </source>
</evidence>
<dbReference type="EMBL" id="KN275963">
    <property type="protein sequence ID" value="KGM91863.1"/>
    <property type="molecule type" value="Genomic_DNA"/>
</dbReference>
<sequence>MGRRPKNPKDVEKGGGGTPGSRSPCIVGSMKWHSSSTSRTGVERDEGHLTLTQEARNTERYTARRSHLKLRYNEVQFVSAGDMLPGDLSVLNHQIKNNPASDQPNAVPSSTDPVILGQNDVNGTVEETMTGPDEEAARGRGGGESLGERERGGKGEESGVQLDVDTDSTDIFFIDRGGEDPQEHLEPKDPATSHNTPADAQLDSSEDEVVFTGRGKSFHPFPAPCSENLNTNDEREYCTGHESSPGKRDKGGQEPVVSEPATPSDNESDPIIMHTIDPALCNNPAYQPEFISLGGNLKRSHARKQRKPNSQWNSDESEVLADYIANMTGGHSNEEGEDKEEDAGVRGINAQSQTHHDRKASWSSADLEDLNDLSSSDELPDEVSCVFSMRERNQGIQYLLVGVGESTDEARWIGKELLTMPGAAESIKRFEEKVASIESRQEMDSDSSSSDGMGEEEDKVEEFEPHTTEQQLDLTDEQMARLLQTQGSFGLGTNDLLLYDENDAVDGFEKVTRSQFSYTSVSKLTVRRNRAGHFPSASALADALEEDPGIDVMAFDRTRLKNKLKGRRHAHQQDFGLSDSDMARELHLTWENDRNKKKTKRQEREEQRSRGLLGTGPGKVDLKAKYPHGMTLDNVKDEIRNFLASPYRSLTLPPMDKRNRKFVHEISHSLSLNSISRGSGASRFPILTKTANTPDVEANEIGHVERLFFGDRFLRRTDRRQRGSGGPNSAAQSRGASVRAASYMDGDIVGASAPEIGAENKGRAMLERMGWSSGTALGAANNKGILHPVVHVVKNTKAGQLVARFCERHKDVIKSLYLRNIDQKCKIADNSAYFKHYFDLLQAKITKYNLEPANIYNFDEKGFLLGFIHTLKRIVSINLLKSGHMIGASQDGSREFITLLASICADGTSLPPALIYQGESRDMQDTWLKDFDSEKDQAYFAASENGWSNDEYGLTWLKKIFEPLTKKKAGRRYRLLILDGHSSHVNMAFINYADQNRILLTVFPPHSTHRLQPLDVGIFGPLGKSYSKQLNERMRTGMGFIRTTKRSFWQLFDTAWKEAVTSSNIEAAFAATGLHPFNPEHILKKLQIRPCTPPPPTPDINQEHLLLLRCRKRGRAMGLLDPLNPSLAQFFSLAKVQSIRENLAASEVAKRDEQARKEDAKLQRTILKEQKEADIIQQRMEREAARQATKQQKEMDKAARAAQRQIDKELRDEKKAQEQKEKEERAATLDFAKSG</sequence>
<dbReference type="SMART" id="SM00443">
    <property type="entry name" value="G_patch"/>
    <property type="match status" value="1"/>
</dbReference>
<keyword evidence="7" id="KW-0508">mRNA splicing</keyword>
<evidence type="ECO:0000256" key="1">
    <source>
        <dbReference type="ARBA" id="ARBA00004123"/>
    </source>
</evidence>
<feature type="region of interest" description="Disordered" evidence="9">
    <location>
        <begin position="1180"/>
        <end position="1235"/>
    </location>
</feature>
<name>A0A0A0HU69_PARBD</name>
<dbReference type="GO" id="GO:0005737">
    <property type="term" value="C:cytoplasm"/>
    <property type="evidence" value="ECO:0007669"/>
    <property type="project" value="UniProtKB-SubCell"/>
</dbReference>
<feature type="domain" description="R3H" evidence="11">
    <location>
        <begin position="629"/>
        <end position="691"/>
    </location>
</feature>
<dbReference type="PROSITE" id="PS51061">
    <property type="entry name" value="R3H"/>
    <property type="match status" value="1"/>
</dbReference>
<feature type="compositionally biased region" description="Polar residues" evidence="9">
    <location>
        <begin position="94"/>
        <end position="112"/>
    </location>
</feature>
<dbReference type="GO" id="GO:0006397">
    <property type="term" value="P:mRNA processing"/>
    <property type="evidence" value="ECO:0007669"/>
    <property type="project" value="UniProtKB-KW"/>
</dbReference>
<feature type="region of interest" description="Disordered" evidence="9">
    <location>
        <begin position="589"/>
        <end position="625"/>
    </location>
</feature>
<dbReference type="VEuPathDB" id="FungiDB:PADG_12002"/>
<evidence type="ECO:0000313" key="13">
    <source>
        <dbReference type="Proteomes" id="UP000001628"/>
    </source>
</evidence>
<dbReference type="Gene3D" id="3.30.1370.50">
    <property type="entry name" value="R3H-like domain"/>
    <property type="match status" value="1"/>
</dbReference>
<dbReference type="SUPFAM" id="SSF82708">
    <property type="entry name" value="R3H domain"/>
    <property type="match status" value="1"/>
</dbReference>
<feature type="compositionally biased region" description="Basic and acidic residues" evidence="9">
    <location>
        <begin position="232"/>
        <end position="252"/>
    </location>
</feature>
<dbReference type="GO" id="GO:0005634">
    <property type="term" value="C:nucleus"/>
    <property type="evidence" value="ECO:0007669"/>
    <property type="project" value="UniProtKB-SubCell"/>
</dbReference>
<dbReference type="OrthoDB" id="21470at2759"/>
<feature type="compositionally biased region" description="Basic and acidic residues" evidence="9">
    <location>
        <begin position="146"/>
        <end position="157"/>
    </location>
</feature>
<dbReference type="CDD" id="cd02646">
    <property type="entry name" value="R3H_G-patch"/>
    <property type="match status" value="1"/>
</dbReference>
<feature type="compositionally biased region" description="Basic and acidic residues" evidence="9">
    <location>
        <begin position="1180"/>
        <end position="1227"/>
    </location>
</feature>
<dbReference type="eggNOG" id="KOG0154">
    <property type="taxonomic scope" value="Eukaryota"/>
</dbReference>
<feature type="region of interest" description="Disordered" evidence="9">
    <location>
        <begin position="435"/>
        <end position="470"/>
    </location>
</feature>
<dbReference type="STRING" id="502780.A0A0A0HU69"/>
<comment type="similarity">
    <text evidence="3">Belongs to the SQS1 family.</text>
</comment>